<dbReference type="Proteomes" id="UP000589738">
    <property type="component" value="Unassembled WGS sequence"/>
</dbReference>
<feature type="transmembrane region" description="Helical" evidence="1">
    <location>
        <begin position="7"/>
        <end position="26"/>
    </location>
</feature>
<dbReference type="AlphaFoldDB" id="A0A841NB43"/>
<dbReference type="EMBL" id="JACHLC010000001">
    <property type="protein sequence ID" value="MBB6370908.1"/>
    <property type="molecule type" value="Genomic_DNA"/>
</dbReference>
<proteinExistence type="predicted"/>
<keyword evidence="3" id="KW-1185">Reference proteome</keyword>
<sequence>MKKRIKNFSFILLGVLVLIFILNNYIKYKNPFYEVLWISDAPGASERFVTFTPVLKSNPSIKLGETVGADHAKLYFEDVDSDGEKEAIIETKTFLNFDDMTTPEKHILKCTKNKTGKLKFIETI</sequence>
<evidence type="ECO:0000313" key="3">
    <source>
        <dbReference type="Proteomes" id="UP000589738"/>
    </source>
</evidence>
<accession>A0A841NB43</accession>
<comment type="caution">
    <text evidence="2">The sequence shown here is derived from an EMBL/GenBank/DDBJ whole genome shotgun (WGS) entry which is preliminary data.</text>
</comment>
<dbReference type="RefSeq" id="WP_184158028.1">
    <property type="nucleotide sequence ID" value="NZ_JACHLC010000001.1"/>
</dbReference>
<keyword evidence="1" id="KW-0472">Membrane</keyword>
<reference evidence="2 3" key="1">
    <citation type="submission" date="2020-08" db="EMBL/GenBank/DDBJ databases">
        <title>Functional genomics of gut bacteria from endangered species of beetles.</title>
        <authorList>
            <person name="Carlos-Shanley C."/>
        </authorList>
    </citation>
    <scope>NUCLEOTIDE SEQUENCE [LARGE SCALE GENOMIC DNA]</scope>
    <source>
        <strain evidence="2 3">S00136</strain>
    </source>
</reference>
<protein>
    <submittedName>
        <fullName evidence="2">Uncharacterized protein</fullName>
    </submittedName>
</protein>
<organism evidence="2 3">
    <name type="scientific">Chryseobacterium shigense</name>
    <dbReference type="NCBI Taxonomy" id="297244"/>
    <lineage>
        <taxon>Bacteria</taxon>
        <taxon>Pseudomonadati</taxon>
        <taxon>Bacteroidota</taxon>
        <taxon>Flavobacteriia</taxon>
        <taxon>Flavobacteriales</taxon>
        <taxon>Weeksellaceae</taxon>
        <taxon>Chryseobacterium group</taxon>
        <taxon>Chryseobacterium</taxon>
    </lineage>
</organism>
<name>A0A841NB43_9FLAO</name>
<keyword evidence="1" id="KW-1133">Transmembrane helix</keyword>
<keyword evidence="1" id="KW-0812">Transmembrane</keyword>
<gene>
    <name evidence="2" type="ORF">HNP36_001961</name>
</gene>
<evidence type="ECO:0000256" key="1">
    <source>
        <dbReference type="SAM" id="Phobius"/>
    </source>
</evidence>
<evidence type="ECO:0000313" key="2">
    <source>
        <dbReference type="EMBL" id="MBB6370908.1"/>
    </source>
</evidence>